<keyword evidence="2" id="KW-1185">Reference proteome</keyword>
<proteinExistence type="predicted"/>
<gene>
    <name evidence="1" type="ORF">PoB_001893800</name>
</gene>
<sequence>MLDTSAIAAGVIFEMKYPDDPLSSTRTRAKFVRIVGKDLTRFQMLRRFPSLGQSFKAPERCNEGLFAGHGATCGGRTCDSTTTTATEAKKRGCCGLCYWKVNKKGTVKCHKCCNFLCKDLVAKSVAYCENCDA</sequence>
<dbReference type="AlphaFoldDB" id="A0AAV3ZCH0"/>
<dbReference type="Proteomes" id="UP000735302">
    <property type="component" value="Unassembled WGS sequence"/>
</dbReference>
<organism evidence="1 2">
    <name type="scientific">Plakobranchus ocellatus</name>
    <dbReference type="NCBI Taxonomy" id="259542"/>
    <lineage>
        <taxon>Eukaryota</taxon>
        <taxon>Metazoa</taxon>
        <taxon>Spiralia</taxon>
        <taxon>Lophotrochozoa</taxon>
        <taxon>Mollusca</taxon>
        <taxon>Gastropoda</taxon>
        <taxon>Heterobranchia</taxon>
        <taxon>Euthyneura</taxon>
        <taxon>Panpulmonata</taxon>
        <taxon>Sacoglossa</taxon>
        <taxon>Placobranchoidea</taxon>
        <taxon>Plakobranchidae</taxon>
        <taxon>Plakobranchus</taxon>
    </lineage>
</organism>
<evidence type="ECO:0000313" key="2">
    <source>
        <dbReference type="Proteomes" id="UP000735302"/>
    </source>
</evidence>
<reference evidence="1 2" key="1">
    <citation type="journal article" date="2021" name="Elife">
        <title>Chloroplast acquisition without the gene transfer in kleptoplastic sea slugs, Plakobranchus ocellatus.</title>
        <authorList>
            <person name="Maeda T."/>
            <person name="Takahashi S."/>
            <person name="Yoshida T."/>
            <person name="Shimamura S."/>
            <person name="Takaki Y."/>
            <person name="Nagai Y."/>
            <person name="Toyoda A."/>
            <person name="Suzuki Y."/>
            <person name="Arimoto A."/>
            <person name="Ishii H."/>
            <person name="Satoh N."/>
            <person name="Nishiyama T."/>
            <person name="Hasebe M."/>
            <person name="Maruyama T."/>
            <person name="Minagawa J."/>
            <person name="Obokata J."/>
            <person name="Shigenobu S."/>
        </authorList>
    </citation>
    <scope>NUCLEOTIDE SEQUENCE [LARGE SCALE GENOMIC DNA]</scope>
</reference>
<protein>
    <submittedName>
        <fullName evidence="1">PiggyBac transposable element-derived protein 4</fullName>
    </submittedName>
</protein>
<name>A0AAV3ZCH0_9GAST</name>
<comment type="caution">
    <text evidence="1">The sequence shown here is derived from an EMBL/GenBank/DDBJ whole genome shotgun (WGS) entry which is preliminary data.</text>
</comment>
<accession>A0AAV3ZCH0</accession>
<dbReference type="EMBL" id="BLXT01002238">
    <property type="protein sequence ID" value="GFN92432.1"/>
    <property type="molecule type" value="Genomic_DNA"/>
</dbReference>
<evidence type="ECO:0000313" key="1">
    <source>
        <dbReference type="EMBL" id="GFN92432.1"/>
    </source>
</evidence>